<dbReference type="Proteomes" id="UP001241848">
    <property type="component" value="Unassembled WGS sequence"/>
</dbReference>
<feature type="chain" id="PRO_5045214980" evidence="1">
    <location>
        <begin position="30"/>
        <end position="414"/>
    </location>
</feature>
<dbReference type="InterPro" id="IPR002372">
    <property type="entry name" value="PQQ_rpt_dom"/>
</dbReference>
<dbReference type="SUPFAM" id="SSF50998">
    <property type="entry name" value="Quinoprotein alcohol dehydrogenase-like"/>
    <property type="match status" value="1"/>
</dbReference>
<feature type="signal peptide" evidence="1">
    <location>
        <begin position="1"/>
        <end position="29"/>
    </location>
</feature>
<sequence length="414" mass="45494">MKLKKWKLWTSAALTAVLLTGYQAGVTDAAIAEETATKLSQPAFWTSPALVGTNGQNGVEQTAERNVHAVPRQRLVYVHTRQAVSVEQDMTGYLDILQAFDDQTGELKWQYELHKEKGPYTESAQLMYTGSGIVYIYAQYTDGTARIHAISPTGTETWSLEVAGGSKVSLISSSKLLVYKEGEPSWDGSVSTTITQYSTEGKLISQSLLNGTVIAAEADRIVMNVDRKVQVDEQWRDAPHPSIKILDDSLSVLDSYTFPSDMRIYTDGDPVVMLSDGSVLVRAASDVQQGGMLLGFDADGEKKWERHIPEGAIVEPAVSGNYVVYANGKLETYNVFNKMLERTFTYDPSGPASIKLTEDGNLQLVLGSSVYTLDPLTQKTIKLFELEHLGSPFDMTEKAVFSAVNNQLLKGLIR</sequence>
<organism evidence="3 4">
    <name type="scientific">Paenibacillus zeirhizosphaerae</name>
    <dbReference type="NCBI Taxonomy" id="2987519"/>
    <lineage>
        <taxon>Bacteria</taxon>
        <taxon>Bacillati</taxon>
        <taxon>Bacillota</taxon>
        <taxon>Bacilli</taxon>
        <taxon>Bacillales</taxon>
        <taxon>Paenibacillaceae</taxon>
        <taxon>Paenibacillus</taxon>
    </lineage>
</organism>
<accession>A0ABT9FV26</accession>
<evidence type="ECO:0000259" key="2">
    <source>
        <dbReference type="Pfam" id="PF13360"/>
    </source>
</evidence>
<dbReference type="EMBL" id="JAPCKK010000027">
    <property type="protein sequence ID" value="MDP4098560.1"/>
    <property type="molecule type" value="Genomic_DNA"/>
</dbReference>
<reference evidence="3 4" key="1">
    <citation type="submission" date="2022-10" db="EMBL/GenBank/DDBJ databases">
        <title>Paenibacillus description and whole genome data of maize root bacterial community.</title>
        <authorList>
            <person name="Marton D."/>
            <person name="Farkas M."/>
            <person name="Cserhati M."/>
        </authorList>
    </citation>
    <scope>NUCLEOTIDE SEQUENCE [LARGE SCALE GENOMIC DNA]</scope>
    <source>
        <strain evidence="3 4">P96</strain>
    </source>
</reference>
<dbReference type="Gene3D" id="2.40.128.630">
    <property type="match status" value="1"/>
</dbReference>
<dbReference type="RefSeq" id="WP_305756182.1">
    <property type="nucleotide sequence ID" value="NZ_JAPCKK010000027.1"/>
</dbReference>
<dbReference type="InterPro" id="IPR018391">
    <property type="entry name" value="PQQ_b-propeller_rpt"/>
</dbReference>
<protein>
    <submittedName>
        <fullName evidence="3">PQQ-binding-like beta-propeller repeat protein</fullName>
    </submittedName>
</protein>
<dbReference type="Gene3D" id="2.130.10.10">
    <property type="entry name" value="YVTN repeat-like/Quinoprotein amine dehydrogenase"/>
    <property type="match status" value="1"/>
</dbReference>
<name>A0ABT9FV26_9BACL</name>
<dbReference type="InterPro" id="IPR015943">
    <property type="entry name" value="WD40/YVTN_repeat-like_dom_sf"/>
</dbReference>
<evidence type="ECO:0000313" key="3">
    <source>
        <dbReference type="EMBL" id="MDP4098560.1"/>
    </source>
</evidence>
<proteinExistence type="predicted"/>
<comment type="caution">
    <text evidence="3">The sequence shown here is derived from an EMBL/GenBank/DDBJ whole genome shotgun (WGS) entry which is preliminary data.</text>
</comment>
<gene>
    <name evidence="3" type="ORF">OIN60_17650</name>
</gene>
<dbReference type="Pfam" id="PF13360">
    <property type="entry name" value="PQQ_2"/>
    <property type="match status" value="1"/>
</dbReference>
<feature type="domain" description="Pyrrolo-quinoline quinone repeat" evidence="2">
    <location>
        <begin position="54"/>
        <end position="212"/>
    </location>
</feature>
<dbReference type="SMART" id="SM00564">
    <property type="entry name" value="PQQ"/>
    <property type="match status" value="3"/>
</dbReference>
<dbReference type="InterPro" id="IPR011047">
    <property type="entry name" value="Quinoprotein_ADH-like_sf"/>
</dbReference>
<evidence type="ECO:0000313" key="4">
    <source>
        <dbReference type="Proteomes" id="UP001241848"/>
    </source>
</evidence>
<evidence type="ECO:0000256" key="1">
    <source>
        <dbReference type="SAM" id="SignalP"/>
    </source>
</evidence>
<keyword evidence="4" id="KW-1185">Reference proteome</keyword>
<keyword evidence="1" id="KW-0732">Signal</keyword>